<keyword evidence="2" id="KW-1185">Reference proteome</keyword>
<comment type="caution">
    <text evidence="1">The sequence shown here is derived from an EMBL/GenBank/DDBJ whole genome shotgun (WGS) entry which is preliminary data.</text>
</comment>
<dbReference type="EMBL" id="JACXVP010000006">
    <property type="protein sequence ID" value="KAG5600042.1"/>
    <property type="molecule type" value="Genomic_DNA"/>
</dbReference>
<gene>
    <name evidence="1" type="ORF">H5410_031412</name>
</gene>
<proteinExistence type="predicted"/>
<sequence>MCGALNLSTERLNFDHKYALMLLSRDPLSSQVKLGSVIHQGCRKPVNNTMRIDQEEHLSIRFTFCMTHESSAKQRMEDGGSRAADDGHYFVFNQDERGKEKKF</sequence>
<evidence type="ECO:0000313" key="2">
    <source>
        <dbReference type="Proteomes" id="UP000824120"/>
    </source>
</evidence>
<accession>A0A9J5YI90</accession>
<dbReference type="Proteomes" id="UP000824120">
    <property type="component" value="Chromosome 6"/>
</dbReference>
<protein>
    <submittedName>
        <fullName evidence="1">Uncharacterized protein</fullName>
    </submittedName>
</protein>
<dbReference type="AlphaFoldDB" id="A0A9J5YI90"/>
<evidence type="ECO:0000313" key="1">
    <source>
        <dbReference type="EMBL" id="KAG5600042.1"/>
    </source>
</evidence>
<reference evidence="1 2" key="1">
    <citation type="submission" date="2020-09" db="EMBL/GenBank/DDBJ databases">
        <title>De no assembly of potato wild relative species, Solanum commersonii.</title>
        <authorList>
            <person name="Cho K."/>
        </authorList>
    </citation>
    <scope>NUCLEOTIDE SEQUENCE [LARGE SCALE GENOMIC DNA]</scope>
    <source>
        <strain evidence="1">LZ3.2</strain>
        <tissue evidence="1">Leaf</tissue>
    </source>
</reference>
<name>A0A9J5YI90_SOLCO</name>
<organism evidence="1 2">
    <name type="scientific">Solanum commersonii</name>
    <name type="common">Commerson's wild potato</name>
    <name type="synonym">Commerson's nightshade</name>
    <dbReference type="NCBI Taxonomy" id="4109"/>
    <lineage>
        <taxon>Eukaryota</taxon>
        <taxon>Viridiplantae</taxon>
        <taxon>Streptophyta</taxon>
        <taxon>Embryophyta</taxon>
        <taxon>Tracheophyta</taxon>
        <taxon>Spermatophyta</taxon>
        <taxon>Magnoliopsida</taxon>
        <taxon>eudicotyledons</taxon>
        <taxon>Gunneridae</taxon>
        <taxon>Pentapetalae</taxon>
        <taxon>asterids</taxon>
        <taxon>lamiids</taxon>
        <taxon>Solanales</taxon>
        <taxon>Solanaceae</taxon>
        <taxon>Solanoideae</taxon>
        <taxon>Solaneae</taxon>
        <taxon>Solanum</taxon>
    </lineage>
</organism>